<dbReference type="InterPro" id="IPR020449">
    <property type="entry name" value="Tscrpt_reg_AraC-type_HTH"/>
</dbReference>
<dbReference type="SMART" id="SM00342">
    <property type="entry name" value="HTH_ARAC"/>
    <property type="match status" value="1"/>
</dbReference>
<reference evidence="6 7" key="1">
    <citation type="submission" date="2019-05" db="EMBL/GenBank/DDBJ databases">
        <title>Marinobacter panjinensis sp. nov., a moderately halophilic bacterium isolated from sea tidal flat environment.</title>
        <authorList>
            <person name="Yang W."/>
            <person name="An M."/>
            <person name="He W."/>
            <person name="Luo X."/>
            <person name="Zhu L."/>
            <person name="Chen G."/>
            <person name="Zhang Y."/>
            <person name="Wang Y."/>
        </authorList>
    </citation>
    <scope>NUCLEOTIDE SEQUENCE [LARGE SCALE GENOMIC DNA]</scope>
    <source>
        <strain evidence="6 7">PJ-16</strain>
    </source>
</reference>
<protein>
    <submittedName>
        <fullName evidence="6">Transcriptional regulator FeaR</fullName>
    </submittedName>
</protein>
<dbReference type="PROSITE" id="PS01124">
    <property type="entry name" value="HTH_ARAC_FAMILY_2"/>
    <property type="match status" value="1"/>
</dbReference>
<keyword evidence="2" id="KW-0238">DNA-binding</keyword>
<dbReference type="EMBL" id="SZYH01000001">
    <property type="protein sequence ID" value="TKV68202.1"/>
    <property type="molecule type" value="Genomic_DNA"/>
</dbReference>
<dbReference type="NCBIfam" id="NF007243">
    <property type="entry name" value="PRK09685.1"/>
    <property type="match status" value="1"/>
</dbReference>
<dbReference type="Gene3D" id="1.10.10.60">
    <property type="entry name" value="Homeodomain-like"/>
    <property type="match status" value="1"/>
</dbReference>
<dbReference type="OrthoDB" id="282744at2"/>
<sequence length="304" mass="33242">MVRSSFAAAEFDRWISDVNQICGPFSAEPLEGTFSGDIHKMGGGAIDMSRVSIRGAQLVRGRSEIRRCGTPEFFCVFQLHGTSRVEQAGNRSILKTGDIVLVDSALPFSFTYDHESQQISLILPRSVIERILNLSGIELGVRIPSHSHIASVANRLIAEAAHYDSLDEEEGSAIVDSLIMLIKPSVIKSLADSNPNERVFLQAVSFIQNNIGEPDLSARMVATATGASVRSLYRAFAVRSLTVSGYIKTRRMEMCADYMKTSKGKLNLTEVGYRFGFASPSAFSTAFKQYFGVTPSGYCKNCAL</sequence>
<name>A0A4U6R5Q9_9GAMM</name>
<dbReference type="PANTHER" id="PTHR46796:SF10">
    <property type="entry name" value="TRANSCRIPTIONAL ACTIVATOR FEAR"/>
    <property type="match status" value="1"/>
</dbReference>
<keyword evidence="7" id="KW-1185">Reference proteome</keyword>
<dbReference type="InterPro" id="IPR050204">
    <property type="entry name" value="AraC_XylS_family_regulators"/>
</dbReference>
<dbReference type="InterPro" id="IPR035418">
    <property type="entry name" value="AraC-bd_2"/>
</dbReference>
<evidence type="ECO:0000256" key="1">
    <source>
        <dbReference type="ARBA" id="ARBA00023015"/>
    </source>
</evidence>
<proteinExistence type="predicted"/>
<evidence type="ECO:0000256" key="3">
    <source>
        <dbReference type="ARBA" id="ARBA00023163"/>
    </source>
</evidence>
<evidence type="ECO:0000313" key="6">
    <source>
        <dbReference type="EMBL" id="TKV68202.1"/>
    </source>
</evidence>
<keyword evidence="1" id="KW-0805">Transcription regulation</keyword>
<keyword evidence="3" id="KW-0804">Transcription</keyword>
<evidence type="ECO:0000259" key="5">
    <source>
        <dbReference type="PROSITE" id="PS01124"/>
    </source>
</evidence>
<gene>
    <name evidence="6" type="primary">feaR</name>
    <name evidence="6" type="ORF">FDP08_08900</name>
</gene>
<dbReference type="PRINTS" id="PR00032">
    <property type="entry name" value="HTHARAC"/>
</dbReference>
<dbReference type="Proteomes" id="UP000308488">
    <property type="component" value="Unassembled WGS sequence"/>
</dbReference>
<comment type="function">
    <text evidence="4">Regulatory protein of the TOL plasmid xyl operons. XylS activates the xylXYZLTEGFJQKIH operon required for the degradation of toluene, m-xylene and p-xylene.</text>
</comment>
<dbReference type="InterPro" id="IPR009057">
    <property type="entry name" value="Homeodomain-like_sf"/>
</dbReference>
<dbReference type="PANTHER" id="PTHR46796">
    <property type="entry name" value="HTH-TYPE TRANSCRIPTIONAL ACTIVATOR RHAS-RELATED"/>
    <property type="match status" value="1"/>
</dbReference>
<dbReference type="SUPFAM" id="SSF46689">
    <property type="entry name" value="Homeodomain-like"/>
    <property type="match status" value="1"/>
</dbReference>
<dbReference type="AlphaFoldDB" id="A0A4U6R5Q9"/>
<evidence type="ECO:0000256" key="2">
    <source>
        <dbReference type="ARBA" id="ARBA00023125"/>
    </source>
</evidence>
<dbReference type="GO" id="GO:0043565">
    <property type="term" value="F:sequence-specific DNA binding"/>
    <property type="evidence" value="ECO:0007669"/>
    <property type="project" value="InterPro"/>
</dbReference>
<evidence type="ECO:0000313" key="7">
    <source>
        <dbReference type="Proteomes" id="UP000308488"/>
    </source>
</evidence>
<dbReference type="GO" id="GO:0003700">
    <property type="term" value="F:DNA-binding transcription factor activity"/>
    <property type="evidence" value="ECO:0007669"/>
    <property type="project" value="InterPro"/>
</dbReference>
<dbReference type="RefSeq" id="WP_137435612.1">
    <property type="nucleotide sequence ID" value="NZ_JANRHC010000006.1"/>
</dbReference>
<dbReference type="InterPro" id="IPR018060">
    <property type="entry name" value="HTH_AraC"/>
</dbReference>
<feature type="domain" description="HTH araC/xylS-type" evidence="5">
    <location>
        <begin position="201"/>
        <end position="301"/>
    </location>
</feature>
<organism evidence="6 7">
    <name type="scientific">Marinobacter panjinensis</name>
    <dbReference type="NCBI Taxonomy" id="2576384"/>
    <lineage>
        <taxon>Bacteria</taxon>
        <taxon>Pseudomonadati</taxon>
        <taxon>Pseudomonadota</taxon>
        <taxon>Gammaproteobacteria</taxon>
        <taxon>Pseudomonadales</taxon>
        <taxon>Marinobacteraceae</taxon>
        <taxon>Marinobacter</taxon>
    </lineage>
</organism>
<comment type="caution">
    <text evidence="6">The sequence shown here is derived from an EMBL/GenBank/DDBJ whole genome shotgun (WGS) entry which is preliminary data.</text>
</comment>
<accession>A0A4U6R5Q9</accession>
<evidence type="ECO:0000256" key="4">
    <source>
        <dbReference type="ARBA" id="ARBA00037345"/>
    </source>
</evidence>
<dbReference type="Pfam" id="PF14525">
    <property type="entry name" value="AraC_binding_2"/>
    <property type="match status" value="1"/>
</dbReference>
<dbReference type="Pfam" id="PF12833">
    <property type="entry name" value="HTH_18"/>
    <property type="match status" value="1"/>
</dbReference>